<sequence>MASLKALLGFALYFLVHTSFASNIATFEDAKCKDSKENINGPNGYPNGTCTRIDKKGAYKSFQVVGLDEGCSVTLYGKDSDPKSSCSSQTQLEFPRIGACYNASWVYFSIDFCDPPETRSSSTTLHVTSTPAASSTSSTTLTSTSATTPNSTPKTSRKGNTGAIAGGIVGGAVALALVVALVIFSVKRNRRLQEEAQGHAPGTAPEELPTQDVKHEIYSHEASLPPQEIGRNSVYIPPSELHSNAMKGGAEPGPAIDVKA</sequence>
<evidence type="ECO:0000256" key="1">
    <source>
        <dbReference type="SAM" id="MobiDB-lite"/>
    </source>
</evidence>
<dbReference type="RefSeq" id="XP_018033454.1">
    <property type="nucleotide sequence ID" value="XM_018183125.1"/>
</dbReference>
<feature type="transmembrane region" description="Helical" evidence="2">
    <location>
        <begin position="163"/>
        <end position="184"/>
    </location>
</feature>
<evidence type="ECO:0000313" key="5">
    <source>
        <dbReference type="Proteomes" id="UP000077069"/>
    </source>
</evidence>
<keyword evidence="5" id="KW-1185">Reference proteome</keyword>
<evidence type="ECO:0000313" key="4">
    <source>
        <dbReference type="EMBL" id="OAG03089.1"/>
    </source>
</evidence>
<evidence type="ECO:0000256" key="2">
    <source>
        <dbReference type="SAM" id="Phobius"/>
    </source>
</evidence>
<name>A0A177C8A9_9PLEO</name>
<organism evidence="4 5">
    <name type="scientific">Paraphaeosphaeria sporulosa</name>
    <dbReference type="NCBI Taxonomy" id="1460663"/>
    <lineage>
        <taxon>Eukaryota</taxon>
        <taxon>Fungi</taxon>
        <taxon>Dikarya</taxon>
        <taxon>Ascomycota</taxon>
        <taxon>Pezizomycotina</taxon>
        <taxon>Dothideomycetes</taxon>
        <taxon>Pleosporomycetidae</taxon>
        <taxon>Pleosporales</taxon>
        <taxon>Massarineae</taxon>
        <taxon>Didymosphaeriaceae</taxon>
        <taxon>Paraphaeosphaeria</taxon>
    </lineage>
</organism>
<feature type="chain" id="PRO_5008057872" description="Mid2 domain-containing protein" evidence="3">
    <location>
        <begin position="22"/>
        <end position="260"/>
    </location>
</feature>
<proteinExistence type="predicted"/>
<dbReference type="OrthoDB" id="4157427at2759"/>
<dbReference type="STRING" id="1460663.A0A177C8A9"/>
<protein>
    <recommendedName>
        <fullName evidence="6">Mid2 domain-containing protein</fullName>
    </recommendedName>
</protein>
<feature type="signal peptide" evidence="3">
    <location>
        <begin position="1"/>
        <end position="21"/>
    </location>
</feature>
<reference evidence="4 5" key="1">
    <citation type="submission" date="2016-05" db="EMBL/GenBank/DDBJ databases">
        <title>Comparative analysis of secretome profiles of manganese(II)-oxidizing ascomycete fungi.</title>
        <authorList>
            <consortium name="DOE Joint Genome Institute"/>
            <person name="Zeiner C.A."/>
            <person name="Purvine S.O."/>
            <person name="Zink E.M."/>
            <person name="Wu S."/>
            <person name="Pasa-Tolic L."/>
            <person name="Chaput D.L."/>
            <person name="Haridas S."/>
            <person name="Grigoriev I.V."/>
            <person name="Santelli C.M."/>
            <person name="Hansel C.M."/>
        </authorList>
    </citation>
    <scope>NUCLEOTIDE SEQUENCE [LARGE SCALE GENOMIC DNA]</scope>
    <source>
        <strain evidence="4 5">AP3s5-JAC2a</strain>
    </source>
</reference>
<feature type="region of interest" description="Disordered" evidence="1">
    <location>
        <begin position="120"/>
        <end position="160"/>
    </location>
</feature>
<keyword evidence="2" id="KW-1133">Transmembrane helix</keyword>
<dbReference type="AlphaFoldDB" id="A0A177C8A9"/>
<gene>
    <name evidence="4" type="ORF">CC84DRAFT_1219996</name>
</gene>
<keyword evidence="3" id="KW-0732">Signal</keyword>
<dbReference type="Proteomes" id="UP000077069">
    <property type="component" value="Unassembled WGS sequence"/>
</dbReference>
<dbReference type="EMBL" id="KV441555">
    <property type="protein sequence ID" value="OAG03089.1"/>
    <property type="molecule type" value="Genomic_DNA"/>
</dbReference>
<feature type="compositionally biased region" description="Low complexity" evidence="1">
    <location>
        <begin position="128"/>
        <end position="154"/>
    </location>
</feature>
<evidence type="ECO:0008006" key="6">
    <source>
        <dbReference type="Google" id="ProtNLM"/>
    </source>
</evidence>
<accession>A0A177C8A9</accession>
<dbReference type="GeneID" id="28766611"/>
<keyword evidence="2" id="KW-0472">Membrane</keyword>
<keyword evidence="2" id="KW-0812">Transmembrane</keyword>
<feature type="region of interest" description="Disordered" evidence="1">
    <location>
        <begin position="221"/>
        <end position="260"/>
    </location>
</feature>
<evidence type="ECO:0000256" key="3">
    <source>
        <dbReference type="SAM" id="SignalP"/>
    </source>
</evidence>
<dbReference type="InParanoid" id="A0A177C8A9"/>